<dbReference type="Proteomes" id="UP001549031">
    <property type="component" value="Unassembled WGS sequence"/>
</dbReference>
<dbReference type="EMBL" id="JBEPLJ010000011">
    <property type="protein sequence ID" value="MET3586915.1"/>
    <property type="molecule type" value="Genomic_DNA"/>
</dbReference>
<reference evidence="1 2" key="1">
    <citation type="submission" date="2024-06" db="EMBL/GenBank/DDBJ databases">
        <title>Genomic Encyclopedia of Type Strains, Phase IV (KMG-IV): sequencing the most valuable type-strain genomes for metagenomic binning, comparative biology and taxonomic classification.</title>
        <authorList>
            <person name="Goeker M."/>
        </authorList>
    </citation>
    <scope>NUCLEOTIDE SEQUENCE [LARGE SCALE GENOMIC DNA]</scope>
    <source>
        <strain evidence="1 2">DSM 105042</strain>
    </source>
</reference>
<protein>
    <submittedName>
        <fullName evidence="1">Uncharacterized protein</fullName>
    </submittedName>
</protein>
<comment type="caution">
    <text evidence="1">The sequence shown here is derived from an EMBL/GenBank/DDBJ whole genome shotgun (WGS) entry which is preliminary data.</text>
</comment>
<accession>A0ABV2H8P7</accession>
<sequence length="119" mass="13448">MQSDDKLDFVVNVTGSAWIREILTLRQEVVRVFLEEERRLLIRIVTHLHGMAGEVAPDAVDAMNGEKRITSSDRKAWVRGGLEKVRALLRSLSTSCSFCSFLFRQFHRDGKAGQSAECP</sequence>
<name>A0ABV2H8P7_9HYPH</name>
<proteinExistence type="predicted"/>
<evidence type="ECO:0000313" key="2">
    <source>
        <dbReference type="Proteomes" id="UP001549031"/>
    </source>
</evidence>
<evidence type="ECO:0000313" key="1">
    <source>
        <dbReference type="EMBL" id="MET3586915.1"/>
    </source>
</evidence>
<keyword evidence="2" id="KW-1185">Reference proteome</keyword>
<gene>
    <name evidence="1" type="ORF">ABID21_003037</name>
</gene>
<organism evidence="1 2">
    <name type="scientific">Pseudorhizobium tarimense</name>
    <dbReference type="NCBI Taxonomy" id="1079109"/>
    <lineage>
        <taxon>Bacteria</taxon>
        <taxon>Pseudomonadati</taxon>
        <taxon>Pseudomonadota</taxon>
        <taxon>Alphaproteobacteria</taxon>
        <taxon>Hyphomicrobiales</taxon>
        <taxon>Rhizobiaceae</taxon>
        <taxon>Rhizobium/Agrobacterium group</taxon>
        <taxon>Pseudorhizobium</taxon>
    </lineage>
</organism>